<dbReference type="SUPFAM" id="SSF47923">
    <property type="entry name" value="Ypt/Rab-GAP domain of gyp1p"/>
    <property type="match status" value="2"/>
</dbReference>
<evidence type="ECO:0000256" key="9">
    <source>
        <dbReference type="ARBA" id="ARBA00064037"/>
    </source>
</evidence>
<name>A0A6J2VVT5_CHACN</name>
<dbReference type="InterPro" id="IPR050302">
    <property type="entry name" value="Rab_GAP_TBC_domain"/>
</dbReference>
<feature type="compositionally biased region" description="Basic and acidic residues" evidence="11">
    <location>
        <begin position="434"/>
        <end position="477"/>
    </location>
</feature>
<proteinExistence type="predicted"/>
<dbReference type="Gene3D" id="1.10.8.270">
    <property type="entry name" value="putative rabgap domain of human tbc1 domain family member 14 like domains"/>
    <property type="match status" value="1"/>
</dbReference>
<dbReference type="Pfam" id="PF00566">
    <property type="entry name" value="RabGAP-TBC"/>
    <property type="match status" value="1"/>
</dbReference>
<dbReference type="Gene3D" id="1.10.10.750">
    <property type="entry name" value="Ypt/Rab-GAP domain of gyp1p, domain 1"/>
    <property type="match status" value="1"/>
</dbReference>
<dbReference type="PANTHER" id="PTHR47219">
    <property type="entry name" value="RAB GTPASE-ACTIVATING PROTEIN 1-LIKE"/>
    <property type="match status" value="1"/>
</dbReference>
<evidence type="ECO:0000313" key="14">
    <source>
        <dbReference type="RefSeq" id="XP_030635286.1"/>
    </source>
</evidence>
<dbReference type="FunFam" id="1.10.472.80:FF:000019">
    <property type="entry name" value="USP6 N-terminal like"/>
    <property type="match status" value="1"/>
</dbReference>
<feature type="compositionally biased region" description="Polar residues" evidence="11">
    <location>
        <begin position="574"/>
        <end position="583"/>
    </location>
</feature>
<organism evidence="13 14">
    <name type="scientific">Chanos chanos</name>
    <name type="common">Milkfish</name>
    <name type="synonym">Mugil chanos</name>
    <dbReference type="NCBI Taxonomy" id="29144"/>
    <lineage>
        <taxon>Eukaryota</taxon>
        <taxon>Metazoa</taxon>
        <taxon>Chordata</taxon>
        <taxon>Craniata</taxon>
        <taxon>Vertebrata</taxon>
        <taxon>Euteleostomi</taxon>
        <taxon>Actinopterygii</taxon>
        <taxon>Neopterygii</taxon>
        <taxon>Teleostei</taxon>
        <taxon>Ostariophysi</taxon>
        <taxon>Gonorynchiformes</taxon>
        <taxon>Chanidae</taxon>
        <taxon>Chanos</taxon>
    </lineage>
</organism>
<feature type="compositionally biased region" description="Polar residues" evidence="11">
    <location>
        <begin position="540"/>
        <end position="552"/>
    </location>
</feature>
<evidence type="ECO:0000256" key="8">
    <source>
        <dbReference type="ARBA" id="ARBA00059926"/>
    </source>
</evidence>
<evidence type="ECO:0000256" key="10">
    <source>
        <dbReference type="ARBA" id="ARBA00070172"/>
    </source>
</evidence>
<keyword evidence="3" id="KW-0343">GTPase activation</keyword>
<evidence type="ECO:0000256" key="1">
    <source>
        <dbReference type="ARBA" id="ARBA00004541"/>
    </source>
</evidence>
<feature type="region of interest" description="Disordered" evidence="11">
    <location>
        <begin position="357"/>
        <end position="492"/>
    </location>
</feature>
<keyword evidence="13" id="KW-1185">Reference proteome</keyword>
<gene>
    <name evidence="14" type="primary">usp6nl</name>
</gene>
<feature type="domain" description="Rab-GAP TBC" evidence="12">
    <location>
        <begin position="102"/>
        <end position="294"/>
    </location>
</feature>
<dbReference type="OrthoDB" id="294251at2759"/>
<keyword evidence="4" id="KW-0597">Phosphoprotein</keyword>
<dbReference type="Gene3D" id="1.10.472.80">
    <property type="entry name" value="Ypt/Rab-GAP domain of gyp1p, domain 3"/>
    <property type="match status" value="1"/>
</dbReference>
<dbReference type="AlphaFoldDB" id="A0A6J2VVT5"/>
<evidence type="ECO:0000256" key="6">
    <source>
        <dbReference type="ARBA" id="ARBA00023034"/>
    </source>
</evidence>
<accession>A0A6J2VVT5</accession>
<dbReference type="PANTHER" id="PTHR47219:SF19">
    <property type="entry name" value="USP6 N-TERMINAL-LIKE PROTEIN ISOFORM X1"/>
    <property type="match status" value="1"/>
</dbReference>
<evidence type="ECO:0000256" key="2">
    <source>
        <dbReference type="ARBA" id="ARBA00004555"/>
    </source>
</evidence>
<feature type="compositionally biased region" description="Basic and acidic residues" evidence="11">
    <location>
        <begin position="357"/>
        <end position="369"/>
    </location>
</feature>
<evidence type="ECO:0000256" key="7">
    <source>
        <dbReference type="ARBA" id="ARBA00023329"/>
    </source>
</evidence>
<comment type="subunit">
    <text evidence="9">Interacts with EPS8.</text>
</comment>
<evidence type="ECO:0000313" key="13">
    <source>
        <dbReference type="Proteomes" id="UP000504632"/>
    </source>
</evidence>
<dbReference type="FunFam" id="1.10.8.270:FF:000010">
    <property type="entry name" value="Putative USP6 N-terminal-like protein"/>
    <property type="match status" value="1"/>
</dbReference>
<dbReference type="PROSITE" id="PS50086">
    <property type="entry name" value="TBC_RABGAP"/>
    <property type="match status" value="1"/>
</dbReference>
<comment type="subcellular location">
    <subcellularLocation>
        <location evidence="1">Cytoplasmic vesicle</location>
    </subcellularLocation>
    <subcellularLocation>
        <location evidence="2">Golgi apparatus</location>
    </subcellularLocation>
</comment>
<protein>
    <recommendedName>
        <fullName evidence="10">USP6 N-terminal-like protein</fullName>
    </recommendedName>
</protein>
<dbReference type="GO" id="GO:0031410">
    <property type="term" value="C:cytoplasmic vesicle"/>
    <property type="evidence" value="ECO:0007669"/>
    <property type="project" value="UniProtKB-SubCell"/>
</dbReference>
<feature type="compositionally biased region" description="Polar residues" evidence="11">
    <location>
        <begin position="403"/>
        <end position="414"/>
    </location>
</feature>
<comment type="function">
    <text evidence="8">Acts as a GTPase-activating protein for RAB5A and RAB43. Involved in receptor trafficking. In complex with EPS8 inhibits internalization of EGFR. Involved in retrograde transport from the endocytic pathway to the Golgi apparatus. Involved in the transport of Shiga toxin from early and recycling endosomes to the trans-Golgi network. Required for structural integrity of the Golgi complex.</text>
</comment>
<evidence type="ECO:0000256" key="4">
    <source>
        <dbReference type="ARBA" id="ARBA00022553"/>
    </source>
</evidence>
<dbReference type="InterPro" id="IPR000195">
    <property type="entry name" value="Rab-GAP-TBC_dom"/>
</dbReference>
<evidence type="ECO:0000256" key="3">
    <source>
        <dbReference type="ARBA" id="ARBA00022468"/>
    </source>
</evidence>
<keyword evidence="7" id="KW-0968">Cytoplasmic vesicle</keyword>
<dbReference type="CTD" id="9712"/>
<feature type="region of interest" description="Disordered" evidence="11">
    <location>
        <begin position="767"/>
        <end position="786"/>
    </location>
</feature>
<dbReference type="GeneID" id="115816469"/>
<dbReference type="InParanoid" id="A0A6J2VVT5"/>
<dbReference type="RefSeq" id="XP_030635286.1">
    <property type="nucleotide sequence ID" value="XM_030779426.1"/>
</dbReference>
<dbReference type="GO" id="GO:0005794">
    <property type="term" value="C:Golgi apparatus"/>
    <property type="evidence" value="ECO:0007669"/>
    <property type="project" value="UniProtKB-SubCell"/>
</dbReference>
<feature type="region of interest" description="Disordered" evidence="11">
    <location>
        <begin position="724"/>
        <end position="744"/>
    </location>
</feature>
<sequence>MSSDSEQDAAVKLEQERAEIVAKYDKGKEGASVEPWEEANFDVYKVVDRFGFLHESELPAYDLVEEKQKQLEVERTTKWLKMLKSWDKYKNSDKLVRRIYKGIPLQLRGQVWSLLLDINKIKEEKKDFYEKLKMRARSLSPDIRQIDLDVNRTYRDHIMFMHRYDVKQQDLFHVLTAYSMYNTEVGYCQGMSHITALLLIYMNEEDAFWALVKLMSGQKHAMHGFFVPGFPKLLRFQEHHDRILKKMMPKLKQHLDKQEVLTSLYTMKWFFQCFLDRTPFTLTLRIWDIYILEGERVLTAMSYTVLKLHKKTLLKLSMEELVEFLQVTLSKDFFFDDDFVIEQLQNSMSELRRAKLELPPPGKEDEFPKKPLGQLPPEPTAGAANHVANGQMSGGQMGDEQPPQESSPVAQSVVKSVEAGTVDKADGTATSSPDQHKESRPPSRARRDSLEKLLRPGKNQRREGKGPETQKAPHTERVTSPAPVPNSSTTDGEKLHVQNHAVANHNSNAGSSSRRDIAPLWFKPSEIKLEEAKAAAMRESQLSGVSLPSSGLATPEEGEQLRRPRSRGFVPGSNRASNASQYDNVPGPDGDFMEVVEPERPPSHPFSRPYAIPPTWQASPTRPPSGGLGVPPFRQPKHSMPPLAPDHHAPVHYPPGMVRGTTSYGLEPRPDERLYSEREYATTTRTPSNRSPEKTFMNNTYGTYRRQHVPGPPLNIAPAELNSTRTSEHHHRQPTRLTGSVYPPTEYQYQGHRRGELEGQGWMREMEGGPPRSPGGFPRSPSFQKAQMSPVQQFTFPSSGHLDAVLHIRGTYPEQPGSRQPLPPLFGAPHYRHASEAFAMQESMLL</sequence>
<dbReference type="InterPro" id="IPR035969">
    <property type="entry name" value="Rab-GAP_TBC_sf"/>
</dbReference>
<dbReference type="GO" id="GO:0005096">
    <property type="term" value="F:GTPase activator activity"/>
    <property type="evidence" value="ECO:0007669"/>
    <property type="project" value="UniProtKB-KW"/>
</dbReference>
<keyword evidence="5" id="KW-0007">Acetylation</keyword>
<evidence type="ECO:0000256" key="5">
    <source>
        <dbReference type="ARBA" id="ARBA00022990"/>
    </source>
</evidence>
<dbReference type="SMART" id="SM00164">
    <property type="entry name" value="TBC"/>
    <property type="match status" value="1"/>
</dbReference>
<dbReference type="FunFam" id="1.10.10.750:FF:000001">
    <property type="entry name" value="TBC1 domain family member 10A"/>
    <property type="match status" value="1"/>
</dbReference>
<evidence type="ECO:0000256" key="11">
    <source>
        <dbReference type="SAM" id="MobiDB-lite"/>
    </source>
</evidence>
<reference evidence="14" key="1">
    <citation type="submission" date="2025-08" db="UniProtKB">
        <authorList>
            <consortium name="RefSeq"/>
        </authorList>
    </citation>
    <scope>IDENTIFICATION</scope>
</reference>
<dbReference type="Proteomes" id="UP000504632">
    <property type="component" value="Chromosome 1"/>
</dbReference>
<keyword evidence="6" id="KW-0333">Golgi apparatus</keyword>
<feature type="region of interest" description="Disordered" evidence="11">
    <location>
        <begin position="540"/>
        <end position="634"/>
    </location>
</feature>
<dbReference type="GO" id="GO:0031267">
    <property type="term" value="F:small GTPase binding"/>
    <property type="evidence" value="ECO:0007669"/>
    <property type="project" value="TreeGrafter"/>
</dbReference>
<feature type="compositionally biased region" description="Low complexity" evidence="11">
    <location>
        <begin position="768"/>
        <end position="783"/>
    </location>
</feature>
<evidence type="ECO:0000259" key="12">
    <source>
        <dbReference type="PROSITE" id="PS50086"/>
    </source>
</evidence>